<keyword evidence="2" id="KW-0464">Manganese</keyword>
<feature type="domain" description="Peptidase M20 dimerisation" evidence="3">
    <location>
        <begin position="211"/>
        <end position="306"/>
    </location>
</feature>
<dbReference type="Gene3D" id="3.30.70.360">
    <property type="match status" value="1"/>
</dbReference>
<dbReference type="Proteomes" id="UP000011016">
    <property type="component" value="Unassembled WGS sequence"/>
</dbReference>
<evidence type="ECO:0000313" key="4">
    <source>
        <dbReference type="EMBL" id="CCI83053.1"/>
    </source>
</evidence>
<evidence type="ECO:0000256" key="1">
    <source>
        <dbReference type="ARBA" id="ARBA00022801"/>
    </source>
</evidence>
<dbReference type="FunFam" id="3.30.70.360:FF:000001">
    <property type="entry name" value="N-acetyldiaminopimelate deacetylase"/>
    <property type="match status" value="1"/>
</dbReference>
<dbReference type="AlphaFoldDB" id="I7IWL4"/>
<evidence type="ECO:0000313" key="7">
    <source>
        <dbReference type="Proteomes" id="UP000011016"/>
    </source>
</evidence>
<dbReference type="PATRIC" id="fig|883169.3.peg.196"/>
<dbReference type="eggNOG" id="COG1473">
    <property type="taxonomic scope" value="Bacteria"/>
</dbReference>
<dbReference type="Pfam" id="PF01546">
    <property type="entry name" value="Peptidase_M20"/>
    <property type="match status" value="1"/>
</dbReference>
<dbReference type="EMBL" id="AHAE01000013">
    <property type="protein sequence ID" value="EJZ82884.1"/>
    <property type="molecule type" value="Genomic_DNA"/>
</dbReference>
<reference evidence="5 6" key="2">
    <citation type="submission" date="2012-08" db="EMBL/GenBank/DDBJ databases">
        <title>The Genome Sequence of Turicella otitidis ATCC 51513.</title>
        <authorList>
            <consortium name="The Broad Institute Genome Sequencing Platform"/>
            <person name="Earl A."/>
            <person name="Ward D."/>
            <person name="Feldgarden M."/>
            <person name="Gevers D."/>
            <person name="Huys G."/>
            <person name="Walker B."/>
            <person name="Young S.K."/>
            <person name="Zeng Q."/>
            <person name="Gargeya S."/>
            <person name="Fitzgerald M."/>
            <person name="Haas B."/>
            <person name="Abouelleil A."/>
            <person name="Alvarado L."/>
            <person name="Arachchi H.M."/>
            <person name="Berlin A.M."/>
            <person name="Chapman S.B."/>
            <person name="Goldberg J."/>
            <person name="Griggs A."/>
            <person name="Gujja S."/>
            <person name="Hansen M."/>
            <person name="Howarth C."/>
            <person name="Imamovic A."/>
            <person name="Larimer J."/>
            <person name="McCowen C."/>
            <person name="Montmayeur A."/>
            <person name="Murphy C."/>
            <person name="Neiman D."/>
            <person name="Pearson M."/>
            <person name="Priest M."/>
            <person name="Roberts A."/>
            <person name="Saif S."/>
            <person name="Shea T."/>
            <person name="Sisk P."/>
            <person name="Sykes S."/>
            <person name="Wortman J."/>
            <person name="Nusbaum C."/>
            <person name="Birren B."/>
        </authorList>
    </citation>
    <scope>NUCLEOTIDE SEQUENCE [LARGE SCALE GENOMIC DNA]</scope>
    <source>
        <strain evidence="5 6">ATCC 51513</strain>
    </source>
</reference>
<accession>I7IWL4</accession>
<dbReference type="STRING" id="29321.AAV33_06180"/>
<dbReference type="PIRSF" id="PIRSF005962">
    <property type="entry name" value="Pept_M20D_amidohydro"/>
    <property type="match status" value="1"/>
</dbReference>
<dbReference type="GO" id="GO:0050118">
    <property type="term" value="F:N-acetyldiaminopimelate deacetylase activity"/>
    <property type="evidence" value="ECO:0007669"/>
    <property type="project" value="UniProtKB-ARBA"/>
</dbReference>
<reference evidence="4 7" key="1">
    <citation type="journal article" date="2012" name="J. Bacteriol.">
        <title>Draft Genome Sequence of Turicella otitidis ATCC 51513, Isolated from Middle Ear Fluid from a Child with Otitis Media.</title>
        <authorList>
            <person name="Brinkrolf K."/>
            <person name="Schneider J."/>
            <person name="Knecht M."/>
            <person name="Ruckert C."/>
            <person name="Tauch A."/>
        </authorList>
    </citation>
    <scope>NUCLEOTIDE SEQUENCE [LARGE SCALE GENOMIC DNA]</scope>
    <source>
        <strain evidence="4 7">ATCC 51513</strain>
    </source>
</reference>
<dbReference type="PANTHER" id="PTHR11014:SF63">
    <property type="entry name" value="METALLOPEPTIDASE, PUTATIVE (AFU_ORTHOLOGUE AFUA_6G09600)-RELATED"/>
    <property type="match status" value="1"/>
</dbReference>
<dbReference type="SUPFAM" id="SSF53187">
    <property type="entry name" value="Zn-dependent exopeptidases"/>
    <property type="match status" value="1"/>
</dbReference>
<dbReference type="Proteomes" id="UP000006078">
    <property type="component" value="Unassembled WGS sequence"/>
</dbReference>
<keyword evidence="6" id="KW-1185">Reference proteome</keyword>
<comment type="caution">
    <text evidence="4">The sequence shown here is derived from an EMBL/GenBank/DDBJ whole genome shotgun (WGS) entry which is preliminary data.</text>
</comment>
<dbReference type="GO" id="GO:0019877">
    <property type="term" value="P:diaminopimelate biosynthetic process"/>
    <property type="evidence" value="ECO:0007669"/>
    <property type="project" value="UniProtKB-ARBA"/>
</dbReference>
<name>I7IWL4_9CORY</name>
<feature type="binding site" evidence="2">
    <location>
        <position position="162"/>
    </location>
    <ligand>
        <name>Mn(2+)</name>
        <dbReference type="ChEBI" id="CHEBI:29035"/>
        <label>2</label>
    </ligand>
</feature>
<dbReference type="Gene3D" id="3.40.630.10">
    <property type="entry name" value="Zn peptidases"/>
    <property type="match status" value="1"/>
</dbReference>
<feature type="binding site" evidence="2">
    <location>
        <position position="126"/>
    </location>
    <ligand>
        <name>Mn(2+)</name>
        <dbReference type="ChEBI" id="CHEBI:29035"/>
        <label>2</label>
    </ligand>
</feature>
<dbReference type="InterPro" id="IPR017439">
    <property type="entry name" value="Amidohydrolase"/>
</dbReference>
<evidence type="ECO:0000259" key="3">
    <source>
        <dbReference type="Pfam" id="PF07687"/>
    </source>
</evidence>
<dbReference type="OrthoDB" id="9777385at2"/>
<evidence type="ECO:0000313" key="5">
    <source>
        <dbReference type="EMBL" id="EJZ82884.1"/>
    </source>
</evidence>
<proteinExistence type="predicted"/>
<dbReference type="SUPFAM" id="SSF55031">
    <property type="entry name" value="Bacterial exopeptidase dimerisation domain"/>
    <property type="match status" value="1"/>
</dbReference>
<keyword evidence="1 4" id="KW-0378">Hydrolase</keyword>
<feature type="binding site" evidence="2">
    <location>
        <position position="128"/>
    </location>
    <ligand>
        <name>Mn(2+)</name>
        <dbReference type="ChEBI" id="CHEBI:29035"/>
        <label>2</label>
    </ligand>
</feature>
<dbReference type="RefSeq" id="WP_004600097.1">
    <property type="nucleotide sequence ID" value="NZ_HF541865.1"/>
</dbReference>
<protein>
    <submittedName>
        <fullName evidence="5">Amidohydrolase</fullName>
    </submittedName>
    <submittedName>
        <fullName evidence="4">Hippurate hydrolase</fullName>
        <ecNumber evidence="4">3.5.1.32</ecNumber>
    </submittedName>
</protein>
<dbReference type="EC" id="3.5.1.32" evidence="4"/>
<dbReference type="HOGENOM" id="CLU_023257_6_0_11"/>
<dbReference type="EMBL" id="CAJZ01000040">
    <property type="protein sequence ID" value="CCI83053.1"/>
    <property type="molecule type" value="Genomic_DNA"/>
</dbReference>
<dbReference type="InterPro" id="IPR036264">
    <property type="entry name" value="Bact_exopeptidase_dim_dom"/>
</dbReference>
<dbReference type="GO" id="GO:0047980">
    <property type="term" value="F:hippurate hydrolase activity"/>
    <property type="evidence" value="ECO:0007669"/>
    <property type="project" value="UniProtKB-EC"/>
</dbReference>
<keyword evidence="2" id="KW-0479">Metal-binding</keyword>
<dbReference type="PANTHER" id="PTHR11014">
    <property type="entry name" value="PEPTIDASE M20 FAMILY MEMBER"/>
    <property type="match status" value="1"/>
</dbReference>
<dbReference type="NCBIfam" id="TIGR01891">
    <property type="entry name" value="amidohydrolases"/>
    <property type="match status" value="1"/>
</dbReference>
<sequence>MSLSTPRPAGGSPVTTIAELIATHTPDLGFLRPFYEDLHENPELSGMERRTAARVEKMLQRFDCEIITGIGGFGLVGIFRNGEGPTALMRADFDALPVKEETGLPFQSTRVVALPDGSASPVMHACGHDLHTSALLGVCATLDQAREAWSGTFVALFQPSEENSRGADAMIADGLADLIPAPDVCFGQHVMPGRAGEVQTMPGGQMAGCDSIRITITGRGGHGSMPHKGIDPTFVAAMIVVRLQGIVGREIDPNEFAVVTVGTLRSGNTNNTIPGEAELVLNCRFYDEDVKRRLYRAIRRVVAAECEASGCPEKPRFEYFAHGEITDNTPEVFSRVRPIFDDVFGANSVTATRSTASEDFSHIPRAFNAPYMYWFIGCTPAEQWDRAQANGTVDTDVPVNHTSTYLPDYEPSINSAVRAGAAACLTYLRRRPAPSN</sequence>
<dbReference type="GO" id="GO:0046872">
    <property type="term" value="F:metal ion binding"/>
    <property type="evidence" value="ECO:0007669"/>
    <property type="project" value="UniProtKB-KW"/>
</dbReference>
<dbReference type="InterPro" id="IPR002933">
    <property type="entry name" value="Peptidase_M20"/>
</dbReference>
<feature type="binding site" evidence="2">
    <location>
        <position position="189"/>
    </location>
    <ligand>
        <name>Mn(2+)</name>
        <dbReference type="ChEBI" id="CHEBI:29035"/>
        <label>2</label>
    </ligand>
</feature>
<gene>
    <name evidence="4" type="primary">amiC</name>
    <name evidence="4" type="ORF">BN46_0305</name>
    <name evidence="5" type="ORF">HMPREF9719_00207</name>
</gene>
<evidence type="ECO:0000256" key="2">
    <source>
        <dbReference type="PIRSR" id="PIRSR005962-1"/>
    </source>
</evidence>
<comment type="cofactor">
    <cofactor evidence="2">
        <name>Mn(2+)</name>
        <dbReference type="ChEBI" id="CHEBI:29035"/>
    </cofactor>
    <text evidence="2">The Mn(2+) ion enhances activity.</text>
</comment>
<dbReference type="InterPro" id="IPR011650">
    <property type="entry name" value="Peptidase_M20_dimer"/>
</dbReference>
<evidence type="ECO:0000313" key="6">
    <source>
        <dbReference type="Proteomes" id="UP000006078"/>
    </source>
</evidence>
<dbReference type="Pfam" id="PF07687">
    <property type="entry name" value="M20_dimer"/>
    <property type="match status" value="1"/>
</dbReference>
<organism evidence="4 7">
    <name type="scientific">Corynebacterium otitidis ATCC 51513</name>
    <dbReference type="NCBI Taxonomy" id="883169"/>
    <lineage>
        <taxon>Bacteria</taxon>
        <taxon>Bacillati</taxon>
        <taxon>Actinomycetota</taxon>
        <taxon>Actinomycetes</taxon>
        <taxon>Mycobacteriales</taxon>
        <taxon>Corynebacteriaceae</taxon>
        <taxon>Corynebacterium</taxon>
    </lineage>
</organism>